<proteinExistence type="predicted"/>
<dbReference type="STRING" id="157733.AB986_14890"/>
<name>A0A0J6CVH8_9BACL</name>
<accession>A0A0J6CVH8</accession>
<dbReference type="GeneID" id="301328854"/>
<protein>
    <submittedName>
        <fullName evidence="1">Cytosolic protein</fullName>
    </submittedName>
</protein>
<evidence type="ECO:0000313" key="1">
    <source>
        <dbReference type="EMBL" id="KMM37158.1"/>
    </source>
</evidence>
<dbReference type="EMBL" id="LELK01000004">
    <property type="protein sequence ID" value="KMM37158.1"/>
    <property type="molecule type" value="Genomic_DNA"/>
</dbReference>
<evidence type="ECO:0000313" key="2">
    <source>
        <dbReference type="Proteomes" id="UP000035996"/>
    </source>
</evidence>
<dbReference type="AlphaFoldDB" id="A0A0J6CVH8"/>
<dbReference type="OrthoDB" id="2381902at2"/>
<dbReference type="Proteomes" id="UP000035996">
    <property type="component" value="Unassembled WGS sequence"/>
</dbReference>
<keyword evidence="2" id="KW-1185">Reference proteome</keyword>
<gene>
    <name evidence="1" type="ORF">AB986_14890</name>
</gene>
<sequence>MEDDRLIYDEQEATEARFVCFMGSNHRFDLCIVKSDRFFGKSLVLDIQGGKFAIIGHDDLNEPGNIEHAYSLNEEDAEELRTFLRERLSA</sequence>
<organism evidence="1 2">
    <name type="scientific">Guptibacillus hwajinpoensis</name>
    <dbReference type="NCBI Taxonomy" id="208199"/>
    <lineage>
        <taxon>Bacteria</taxon>
        <taxon>Bacillati</taxon>
        <taxon>Bacillota</taxon>
        <taxon>Bacilli</taxon>
        <taxon>Bacillales</taxon>
        <taxon>Guptibacillaceae</taxon>
        <taxon>Guptibacillus</taxon>
    </lineage>
</organism>
<comment type="caution">
    <text evidence="1">The sequence shown here is derived from an EMBL/GenBank/DDBJ whole genome shotgun (WGS) entry which is preliminary data.</text>
</comment>
<dbReference type="Pfam" id="PF11256">
    <property type="entry name" value="SAV0927-like"/>
    <property type="match status" value="1"/>
</dbReference>
<dbReference type="InterPro" id="IPR021415">
    <property type="entry name" value="SAV0927-like"/>
</dbReference>
<reference evidence="1" key="1">
    <citation type="submission" date="2015-06" db="EMBL/GenBank/DDBJ databases">
        <authorList>
            <person name="Liu B."/>
            <person name="Wang J."/>
            <person name="Zhu Y."/>
            <person name="Liu G."/>
            <person name="Chen Q."/>
            <person name="Zheng C."/>
            <person name="Che J."/>
            <person name="Ge C."/>
            <person name="Shi H."/>
            <person name="Pan Z."/>
            <person name="Liu X."/>
        </authorList>
    </citation>
    <scope>NUCLEOTIDE SEQUENCE [LARGE SCALE GENOMIC DNA]</scope>
    <source>
        <strain evidence="1">DSM 16346</strain>
    </source>
</reference>
<dbReference type="RefSeq" id="WP_048311979.1">
    <property type="nucleotide sequence ID" value="NZ_CP119526.1"/>
</dbReference>